<dbReference type="AlphaFoldDB" id="A0A8J8P5E6"/>
<feature type="region of interest" description="Disordered" evidence="1">
    <location>
        <begin position="1"/>
        <end position="128"/>
    </location>
</feature>
<keyword evidence="3" id="KW-1185">Reference proteome</keyword>
<feature type="region of interest" description="Disordered" evidence="1">
    <location>
        <begin position="187"/>
        <end position="207"/>
    </location>
</feature>
<feature type="compositionally biased region" description="Polar residues" evidence="1">
    <location>
        <begin position="97"/>
        <end position="112"/>
    </location>
</feature>
<feature type="compositionally biased region" description="Low complexity" evidence="1">
    <location>
        <begin position="26"/>
        <end position="41"/>
    </location>
</feature>
<accession>A0A8J8P5E6</accession>
<name>A0A8J8P5E6_HALGN</name>
<gene>
    <name evidence="2" type="ORF">FGO68_gene7374</name>
</gene>
<evidence type="ECO:0000313" key="3">
    <source>
        <dbReference type="Proteomes" id="UP000785679"/>
    </source>
</evidence>
<comment type="caution">
    <text evidence="2">The sequence shown here is derived from an EMBL/GenBank/DDBJ whole genome shotgun (WGS) entry which is preliminary data.</text>
</comment>
<evidence type="ECO:0000313" key="2">
    <source>
        <dbReference type="EMBL" id="TNV87283.1"/>
    </source>
</evidence>
<feature type="compositionally biased region" description="Polar residues" evidence="1">
    <location>
        <begin position="187"/>
        <end position="196"/>
    </location>
</feature>
<evidence type="ECO:0000256" key="1">
    <source>
        <dbReference type="SAM" id="MobiDB-lite"/>
    </source>
</evidence>
<feature type="compositionally biased region" description="Low complexity" evidence="1">
    <location>
        <begin position="53"/>
        <end position="70"/>
    </location>
</feature>
<dbReference type="EMBL" id="RRYP01000526">
    <property type="protein sequence ID" value="TNV87283.1"/>
    <property type="molecule type" value="Genomic_DNA"/>
</dbReference>
<dbReference type="Proteomes" id="UP000785679">
    <property type="component" value="Unassembled WGS sequence"/>
</dbReference>
<feature type="compositionally biased region" description="Acidic residues" evidence="1">
    <location>
        <begin position="84"/>
        <end position="94"/>
    </location>
</feature>
<organism evidence="2 3">
    <name type="scientific">Halteria grandinella</name>
    <dbReference type="NCBI Taxonomy" id="5974"/>
    <lineage>
        <taxon>Eukaryota</taxon>
        <taxon>Sar</taxon>
        <taxon>Alveolata</taxon>
        <taxon>Ciliophora</taxon>
        <taxon>Intramacronucleata</taxon>
        <taxon>Spirotrichea</taxon>
        <taxon>Stichotrichia</taxon>
        <taxon>Sporadotrichida</taxon>
        <taxon>Halteriidae</taxon>
        <taxon>Halteria</taxon>
    </lineage>
</organism>
<proteinExistence type="predicted"/>
<protein>
    <submittedName>
        <fullName evidence="2">Uncharacterized protein</fullName>
    </submittedName>
</protein>
<feature type="compositionally biased region" description="Pro residues" evidence="1">
    <location>
        <begin position="15"/>
        <end position="25"/>
    </location>
</feature>
<reference evidence="2" key="1">
    <citation type="submission" date="2019-06" db="EMBL/GenBank/DDBJ databases">
        <authorList>
            <person name="Zheng W."/>
        </authorList>
    </citation>
    <scope>NUCLEOTIDE SEQUENCE</scope>
    <source>
        <strain evidence="2">QDHG01</strain>
    </source>
</reference>
<sequence length="207" mass="22021">MGAQQGKGEATAAPPKQPAQQPPNNPAAQKPPSTPVQQQPPGAKPPTPQPALQQPSPISQQKQPTTQPVPQAIPQVTQRTAGGQEDEEGEEEMDTIQMGQTAGGTNRATFIGNTVRDPKNPTGSVDPLQKQAVTNSLAPGTNTLQKSDPNQILNRFKDEPAAANTLKQSQGPSQAQVNTAIESYQQQLKDMKQSVNDMGRITNGLRR</sequence>